<protein>
    <submittedName>
        <fullName evidence="3">NAD-dependent epimerase dehydratase</fullName>
    </submittedName>
</protein>
<evidence type="ECO:0000256" key="1">
    <source>
        <dbReference type="SAM" id="MobiDB-lite"/>
    </source>
</evidence>
<evidence type="ECO:0000259" key="2">
    <source>
        <dbReference type="Pfam" id="PF13460"/>
    </source>
</evidence>
<reference evidence="3 4" key="1">
    <citation type="journal article" date="2015" name="Genome Announc.">
        <title>Expanding the biotechnology potential of lactobacilli through comparative genomics of 213 strains and associated genera.</title>
        <authorList>
            <person name="Sun Z."/>
            <person name="Harris H.M."/>
            <person name="McCann A."/>
            <person name="Guo C."/>
            <person name="Argimon S."/>
            <person name="Zhang W."/>
            <person name="Yang X."/>
            <person name="Jeffery I.B."/>
            <person name="Cooney J.C."/>
            <person name="Kagawa T.F."/>
            <person name="Liu W."/>
            <person name="Song Y."/>
            <person name="Salvetti E."/>
            <person name="Wrobel A."/>
            <person name="Rasinkangas P."/>
            <person name="Parkhill J."/>
            <person name="Rea M.C."/>
            <person name="O'Sullivan O."/>
            <person name="Ritari J."/>
            <person name="Douillard F.P."/>
            <person name="Paul Ross R."/>
            <person name="Yang R."/>
            <person name="Briner A.E."/>
            <person name="Felis G.E."/>
            <person name="de Vos W.M."/>
            <person name="Barrangou R."/>
            <person name="Klaenhammer T.R."/>
            <person name="Caufield P.W."/>
            <person name="Cui Y."/>
            <person name="Zhang H."/>
            <person name="O'Toole P.W."/>
        </authorList>
    </citation>
    <scope>NUCLEOTIDE SEQUENCE [LARGE SCALE GENOMIC DNA]</scope>
    <source>
        <strain evidence="3 4">DSM 20178</strain>
    </source>
</reference>
<dbReference type="Gene3D" id="3.40.50.720">
    <property type="entry name" value="NAD(P)-binding Rossmann-like Domain"/>
    <property type="match status" value="1"/>
</dbReference>
<feature type="region of interest" description="Disordered" evidence="1">
    <location>
        <begin position="206"/>
        <end position="225"/>
    </location>
</feature>
<proteinExistence type="predicted"/>
<dbReference type="Pfam" id="PF13460">
    <property type="entry name" value="NAD_binding_10"/>
    <property type="match status" value="1"/>
</dbReference>
<evidence type="ECO:0000313" key="4">
    <source>
        <dbReference type="Proteomes" id="UP000051984"/>
    </source>
</evidence>
<feature type="compositionally biased region" description="Polar residues" evidence="1">
    <location>
        <begin position="214"/>
        <end position="225"/>
    </location>
</feature>
<gene>
    <name evidence="3" type="ORF">FD51_GL000903</name>
</gene>
<accession>A0A0R1ER05</accession>
<feature type="domain" description="NAD(P)-binding" evidence="2">
    <location>
        <begin position="20"/>
        <end position="202"/>
    </location>
</feature>
<dbReference type="PANTHER" id="PTHR15020:SF50">
    <property type="entry name" value="UPF0659 PROTEIN YMR090W"/>
    <property type="match status" value="1"/>
</dbReference>
<dbReference type="AlphaFoldDB" id="A0A0R1ER05"/>
<dbReference type="eggNOG" id="COG0702">
    <property type="taxonomic scope" value="Bacteria"/>
</dbReference>
<dbReference type="InterPro" id="IPR016040">
    <property type="entry name" value="NAD(P)-bd_dom"/>
</dbReference>
<dbReference type="InterPro" id="IPR036291">
    <property type="entry name" value="NAD(P)-bd_dom_sf"/>
</dbReference>
<name>A0A0R1ER05_LACZE</name>
<evidence type="ECO:0000313" key="3">
    <source>
        <dbReference type="EMBL" id="KRK11757.1"/>
    </source>
</evidence>
<dbReference type="SUPFAM" id="SSF51735">
    <property type="entry name" value="NAD(P)-binding Rossmann-fold domains"/>
    <property type="match status" value="1"/>
</dbReference>
<sequence>MKLTYEQERKMTMANVMILGAHGQIATLVRQRLLKETQHHLNLFLRHAERLQNVNDQRETVVDGDVTDTPLLTKAMNGSDLVYANLGNKGIENQAKSVVQAMDANNIKRLIWISTLGIYDEVPGAFGRWNHKMLDGGYLETYAAAAKVIETSDLAYTIIRPAWLSNKNIVSYEITQKGEPFKGTEVSRRSIADLVVNLINDPSQHIGQSLGVDQPNTQGDKPSFY</sequence>
<dbReference type="PANTHER" id="PTHR15020">
    <property type="entry name" value="FLAVIN REDUCTASE-RELATED"/>
    <property type="match status" value="1"/>
</dbReference>
<organism evidence="3 4">
    <name type="scientific">Lacticaseibacillus zeae DSM 20178 = KCTC 3804</name>
    <dbReference type="NCBI Taxonomy" id="1423816"/>
    <lineage>
        <taxon>Bacteria</taxon>
        <taxon>Bacillati</taxon>
        <taxon>Bacillota</taxon>
        <taxon>Bacilli</taxon>
        <taxon>Lactobacillales</taxon>
        <taxon>Lactobacillaceae</taxon>
        <taxon>Lacticaseibacillus</taxon>
    </lineage>
</organism>
<comment type="caution">
    <text evidence="3">The sequence shown here is derived from an EMBL/GenBank/DDBJ whole genome shotgun (WGS) entry which is preliminary data.</text>
</comment>
<dbReference type="EMBL" id="AZCT01000014">
    <property type="protein sequence ID" value="KRK11757.1"/>
    <property type="molecule type" value="Genomic_DNA"/>
</dbReference>
<dbReference type="Proteomes" id="UP000051984">
    <property type="component" value="Unassembled WGS sequence"/>
</dbReference>
<dbReference type="PATRIC" id="fig|1423816.3.peg.934"/>